<protein>
    <submittedName>
        <fullName evidence="9">Metal ABC transporter substrate-binding protein</fullName>
    </submittedName>
</protein>
<dbReference type="PANTHER" id="PTHR42953">
    <property type="entry name" value="HIGH-AFFINITY ZINC UPTAKE SYSTEM PROTEIN ZNUA-RELATED"/>
    <property type="match status" value="1"/>
</dbReference>
<evidence type="ECO:0000256" key="6">
    <source>
        <dbReference type="RuleBase" id="RU003512"/>
    </source>
</evidence>
<accession>A0A6S6QFB2</accession>
<evidence type="ECO:0000256" key="5">
    <source>
        <dbReference type="ARBA" id="ARBA00022729"/>
    </source>
</evidence>
<evidence type="ECO:0000313" key="9">
    <source>
        <dbReference type="EMBL" id="BCJ89763.1"/>
    </source>
</evidence>
<dbReference type="PRINTS" id="PR00691">
    <property type="entry name" value="ADHESINB"/>
</dbReference>
<dbReference type="PRINTS" id="PR00690">
    <property type="entry name" value="ADHESNFAMILY"/>
</dbReference>
<keyword evidence="5 8" id="KW-0732">Signal</keyword>
<feature type="chain" id="PRO_5028320877" evidence="8">
    <location>
        <begin position="25"/>
        <end position="320"/>
    </location>
</feature>
<dbReference type="EMBL" id="AP023361">
    <property type="protein sequence ID" value="BCJ89763.1"/>
    <property type="molecule type" value="Genomic_DNA"/>
</dbReference>
<evidence type="ECO:0000256" key="7">
    <source>
        <dbReference type="SAM" id="MobiDB-lite"/>
    </source>
</evidence>
<feature type="region of interest" description="Disordered" evidence="7">
    <location>
        <begin position="118"/>
        <end position="148"/>
    </location>
</feature>
<dbReference type="CDD" id="cd01137">
    <property type="entry name" value="PsaA"/>
    <property type="match status" value="1"/>
</dbReference>
<dbReference type="KEGG" id="tso:IZ6_04980"/>
<gene>
    <name evidence="9" type="ORF">IZ6_04980</name>
</gene>
<dbReference type="InterPro" id="IPR006128">
    <property type="entry name" value="Lipoprotein_PsaA-like"/>
</dbReference>
<evidence type="ECO:0000256" key="2">
    <source>
        <dbReference type="ARBA" id="ARBA00011028"/>
    </source>
</evidence>
<proteinExistence type="inferred from homology"/>
<dbReference type="GO" id="GO:0030313">
    <property type="term" value="C:cell envelope"/>
    <property type="evidence" value="ECO:0007669"/>
    <property type="project" value="UniProtKB-SubCell"/>
</dbReference>
<organism evidence="9 10">
    <name type="scientific">Terrihabitans soli</name>
    <dbReference type="NCBI Taxonomy" id="708113"/>
    <lineage>
        <taxon>Bacteria</taxon>
        <taxon>Pseudomonadati</taxon>
        <taxon>Pseudomonadota</taxon>
        <taxon>Alphaproteobacteria</taxon>
        <taxon>Hyphomicrobiales</taxon>
        <taxon>Terrihabitans</taxon>
    </lineage>
</organism>
<dbReference type="PANTHER" id="PTHR42953:SF1">
    <property type="entry name" value="METAL-BINDING PROTEIN HI_0362-RELATED"/>
    <property type="match status" value="1"/>
</dbReference>
<evidence type="ECO:0000256" key="1">
    <source>
        <dbReference type="ARBA" id="ARBA00004196"/>
    </source>
</evidence>
<evidence type="ECO:0000256" key="3">
    <source>
        <dbReference type="ARBA" id="ARBA00022448"/>
    </source>
</evidence>
<dbReference type="Gene3D" id="3.40.50.1980">
    <property type="entry name" value="Nitrogenase molybdenum iron protein domain"/>
    <property type="match status" value="2"/>
</dbReference>
<dbReference type="GO" id="GO:0030001">
    <property type="term" value="P:metal ion transport"/>
    <property type="evidence" value="ECO:0007669"/>
    <property type="project" value="InterPro"/>
</dbReference>
<comment type="subcellular location">
    <subcellularLocation>
        <location evidence="1">Cell envelope</location>
    </subcellularLocation>
</comment>
<evidence type="ECO:0000256" key="8">
    <source>
        <dbReference type="SAM" id="SignalP"/>
    </source>
</evidence>
<dbReference type="GO" id="GO:0007155">
    <property type="term" value="P:cell adhesion"/>
    <property type="evidence" value="ECO:0007669"/>
    <property type="project" value="InterPro"/>
</dbReference>
<keyword evidence="4" id="KW-0479">Metal-binding</keyword>
<dbReference type="InterPro" id="IPR050492">
    <property type="entry name" value="Bact_metal-bind_prot9"/>
</dbReference>
<evidence type="ECO:0000256" key="4">
    <source>
        <dbReference type="ARBA" id="ARBA00022723"/>
    </source>
</evidence>
<keyword evidence="10" id="KW-1185">Reference proteome</keyword>
<comment type="similarity">
    <text evidence="2 6">Belongs to the bacterial solute-binding protein 9 family.</text>
</comment>
<sequence length="320" mass="33661">MVSRRLFLSSLAALGVVFSSGANAQEKVPVVASFSILGDFVQNIGGERVAVTTLVGADGDAHVYAPKPSDAKAVAEAKLVFINGIGFEGWMERLVESSGSKAEIVTASNGIATIAFGGEAEHDDHGGGHTHEHGEKEAHDDHDHGELDPHAWQSVANAMAYVGNIRDALIKADPAGKADYEANAASYLAKLDALDAEVRTTIAALPADGRTIITSHDAFGYFAKAYGIEVVAPQGVSTEAEPTAKQVASLIRQIRAEKVRAIFVENITDPRMIKRIAEESGAKIGGALYSDALSQKDGPAGTYIDMVRHNIRTLSAGLSS</sequence>
<dbReference type="GO" id="GO:0046872">
    <property type="term" value="F:metal ion binding"/>
    <property type="evidence" value="ECO:0007669"/>
    <property type="project" value="UniProtKB-KW"/>
</dbReference>
<keyword evidence="3 6" id="KW-0813">Transport</keyword>
<dbReference type="InterPro" id="IPR006129">
    <property type="entry name" value="AdhesinB"/>
</dbReference>
<dbReference type="AlphaFoldDB" id="A0A6S6QFB2"/>
<reference evidence="9 10" key="1">
    <citation type="submission" date="2020-08" db="EMBL/GenBank/DDBJ databases">
        <title>Genome sequence of Rhizobiales bacterium strain IZ6.</title>
        <authorList>
            <person name="Nakai R."/>
            <person name="Naganuma T."/>
        </authorList>
    </citation>
    <scope>NUCLEOTIDE SEQUENCE [LARGE SCALE GENOMIC DNA]</scope>
    <source>
        <strain evidence="9 10">IZ6</strain>
    </source>
</reference>
<feature type="signal peptide" evidence="8">
    <location>
        <begin position="1"/>
        <end position="24"/>
    </location>
</feature>
<dbReference type="RefSeq" id="WP_222876447.1">
    <property type="nucleotide sequence ID" value="NZ_AP023361.1"/>
</dbReference>
<name>A0A6S6QFB2_9HYPH</name>
<dbReference type="SUPFAM" id="SSF53807">
    <property type="entry name" value="Helical backbone' metal receptor"/>
    <property type="match status" value="1"/>
</dbReference>
<feature type="compositionally biased region" description="Basic and acidic residues" evidence="7">
    <location>
        <begin position="119"/>
        <end position="148"/>
    </location>
</feature>
<dbReference type="InterPro" id="IPR006127">
    <property type="entry name" value="ZnuA-like"/>
</dbReference>
<dbReference type="Proteomes" id="UP000515317">
    <property type="component" value="Chromosome"/>
</dbReference>
<evidence type="ECO:0000313" key="10">
    <source>
        <dbReference type="Proteomes" id="UP000515317"/>
    </source>
</evidence>
<dbReference type="Pfam" id="PF01297">
    <property type="entry name" value="ZnuA"/>
    <property type="match status" value="1"/>
</dbReference>